<dbReference type="EMBL" id="CANHGI010000005">
    <property type="protein sequence ID" value="CAI5453442.1"/>
    <property type="molecule type" value="Genomic_DNA"/>
</dbReference>
<feature type="transmembrane region" description="Helical" evidence="1">
    <location>
        <begin position="12"/>
        <end position="35"/>
    </location>
</feature>
<proteinExistence type="predicted"/>
<evidence type="ECO:0008006" key="4">
    <source>
        <dbReference type="Google" id="ProtNLM"/>
    </source>
</evidence>
<dbReference type="PANTHER" id="PTHR22943:SF84">
    <property type="entry name" value="SEVEN TM RECEPTOR"/>
    <property type="match status" value="1"/>
</dbReference>
<dbReference type="Proteomes" id="UP001152747">
    <property type="component" value="Unassembled WGS sequence"/>
</dbReference>
<feature type="transmembrane region" description="Helical" evidence="1">
    <location>
        <begin position="157"/>
        <end position="177"/>
    </location>
</feature>
<feature type="transmembrane region" description="Helical" evidence="1">
    <location>
        <begin position="203"/>
        <end position="226"/>
    </location>
</feature>
<dbReference type="SUPFAM" id="SSF81321">
    <property type="entry name" value="Family A G protein-coupled receptor-like"/>
    <property type="match status" value="1"/>
</dbReference>
<evidence type="ECO:0000313" key="2">
    <source>
        <dbReference type="EMBL" id="CAI5453442.1"/>
    </source>
</evidence>
<comment type="caution">
    <text evidence="2">The sequence shown here is derived from an EMBL/GenBank/DDBJ whole genome shotgun (WGS) entry which is preliminary data.</text>
</comment>
<feature type="transmembrane region" description="Helical" evidence="1">
    <location>
        <begin position="238"/>
        <end position="261"/>
    </location>
</feature>
<name>A0A9P1J0C9_9PELO</name>
<evidence type="ECO:0000313" key="3">
    <source>
        <dbReference type="Proteomes" id="UP001152747"/>
    </source>
</evidence>
<dbReference type="GO" id="GO:0042048">
    <property type="term" value="P:olfactory behavior"/>
    <property type="evidence" value="ECO:0007669"/>
    <property type="project" value="TreeGrafter"/>
</dbReference>
<keyword evidence="1" id="KW-0812">Transmembrane</keyword>
<feature type="transmembrane region" description="Helical" evidence="1">
    <location>
        <begin position="87"/>
        <end position="108"/>
    </location>
</feature>
<dbReference type="GO" id="GO:0005886">
    <property type="term" value="C:plasma membrane"/>
    <property type="evidence" value="ECO:0007669"/>
    <property type="project" value="TreeGrafter"/>
</dbReference>
<dbReference type="OrthoDB" id="5816683at2759"/>
<dbReference type="InterPro" id="IPR019428">
    <property type="entry name" value="7TM_GPCR_serpentine_rcpt_Str"/>
</dbReference>
<dbReference type="Pfam" id="PF10326">
    <property type="entry name" value="7TM_GPCR_Str"/>
    <property type="match status" value="1"/>
</dbReference>
<dbReference type="AlphaFoldDB" id="A0A9P1J0C9"/>
<protein>
    <recommendedName>
        <fullName evidence="4">Seven TM Receptor</fullName>
    </recommendedName>
</protein>
<organism evidence="2 3">
    <name type="scientific">Caenorhabditis angaria</name>
    <dbReference type="NCBI Taxonomy" id="860376"/>
    <lineage>
        <taxon>Eukaryota</taxon>
        <taxon>Metazoa</taxon>
        <taxon>Ecdysozoa</taxon>
        <taxon>Nematoda</taxon>
        <taxon>Chromadorea</taxon>
        <taxon>Rhabditida</taxon>
        <taxon>Rhabditina</taxon>
        <taxon>Rhabditomorpha</taxon>
        <taxon>Rhabditoidea</taxon>
        <taxon>Rhabditidae</taxon>
        <taxon>Peloderinae</taxon>
        <taxon>Caenorhabditis</taxon>
    </lineage>
</organism>
<keyword evidence="1" id="KW-1133">Transmembrane helix</keyword>
<dbReference type="GO" id="GO:0038022">
    <property type="term" value="F:G protein-coupled olfactory receptor activity"/>
    <property type="evidence" value="ECO:0007669"/>
    <property type="project" value="TreeGrafter"/>
</dbReference>
<dbReference type="PANTHER" id="PTHR22943">
    <property type="entry name" value="7-TRANSMEMBRANE DOMAIN RECEPTOR C.ELEGANS"/>
    <property type="match status" value="1"/>
</dbReference>
<keyword evidence="1" id="KW-0472">Membrane</keyword>
<evidence type="ECO:0000256" key="1">
    <source>
        <dbReference type="SAM" id="Phobius"/>
    </source>
</evidence>
<keyword evidence="3" id="KW-1185">Reference proteome</keyword>
<accession>A0A9P1J0C9</accession>
<reference evidence="2" key="1">
    <citation type="submission" date="2022-11" db="EMBL/GenBank/DDBJ databases">
        <authorList>
            <person name="Kikuchi T."/>
        </authorList>
    </citation>
    <scope>NUCLEOTIDE SEQUENCE</scope>
    <source>
        <strain evidence="2">PS1010</strain>
    </source>
</reference>
<gene>
    <name evidence="2" type="ORF">CAMP_LOCUS16079</name>
</gene>
<sequence>MIYISWFEIAYSILDVVVSPIVFSHNSIFLVFASAKDKFLSKFTFSILNSVYCGFFGSSMGMFAIHFMNRYFIATGSFSQTFKGNRIFLWMFIPPIYGIIWGSSLHFLCGPNEKLNREIEYPLLTAFDLKTEDIVYVGPYIYQKNLNGAYEIDQNSVIAIAIMWCLLGSSFFAIIYFGTRCHIHISKFSKTTSSQGVSLQSQLFFALVTQTMIPVVLMQIPCAILFTCTFLNTNLGQLSGISTITIAIFPAIDPLPTMLIVKNYRVAISGFFRNYKVVKVERRAGI</sequence>
<feature type="transmembrane region" description="Helical" evidence="1">
    <location>
        <begin position="47"/>
        <end position="67"/>
    </location>
</feature>